<dbReference type="GO" id="GO:0008705">
    <property type="term" value="F:methionine synthase activity"/>
    <property type="evidence" value="ECO:0007669"/>
    <property type="project" value="UniProtKB-EC"/>
</dbReference>
<accession>A0ABR5SHK7</accession>
<sequence length="221" mass="24681">MENQLPVDDAAIYIKNMIQSLLSVNKIRAKMTLMEASTAYQPIEVVEKVIVPSLEQIGEGWTMDKVSLSQVYMSGKICTEILHDIMPQNHTIRKKQLRIAIATLEDFHTLGKQIVKSFLHSSGYEVVDYGNGRSAGDLVSLTIKDKIEVLLISVLMLPSALKVKEVRRKMRENQAAITIVVGGAPFNFDDKLYEEVEADYAGRTVSDAINIIRSIENSRGL</sequence>
<dbReference type="EC" id="2.1.1.13" evidence="4"/>
<dbReference type="EMBL" id="LNQR01000082">
    <property type="protein sequence ID" value="KWT82915.1"/>
    <property type="molecule type" value="Genomic_DNA"/>
</dbReference>
<dbReference type="Gene3D" id="1.10.1240.10">
    <property type="entry name" value="Methionine synthase domain"/>
    <property type="match status" value="1"/>
</dbReference>
<keyword evidence="2" id="KW-0170">Cobalt</keyword>
<name>A0ABR5SHK7_9BACT</name>
<dbReference type="InterPro" id="IPR006158">
    <property type="entry name" value="Cobalamin-bd"/>
</dbReference>
<dbReference type="InterPro" id="IPR003759">
    <property type="entry name" value="Cbl-bd_cap"/>
</dbReference>
<evidence type="ECO:0000313" key="5">
    <source>
        <dbReference type="Proteomes" id="UP000060487"/>
    </source>
</evidence>
<proteinExistence type="predicted"/>
<dbReference type="Pfam" id="PF02607">
    <property type="entry name" value="B12-binding_2"/>
    <property type="match status" value="1"/>
</dbReference>
<evidence type="ECO:0000256" key="2">
    <source>
        <dbReference type="ARBA" id="ARBA00023285"/>
    </source>
</evidence>
<organism evidence="4 5">
    <name type="scientific">Candidatus Magnetominusculus xianensis</name>
    <dbReference type="NCBI Taxonomy" id="1748249"/>
    <lineage>
        <taxon>Bacteria</taxon>
        <taxon>Pseudomonadati</taxon>
        <taxon>Nitrospirota</taxon>
        <taxon>Nitrospiria</taxon>
        <taxon>Nitrospirales</taxon>
        <taxon>Nitrospiraceae</taxon>
        <taxon>Candidatus Magnetominusculus</taxon>
    </lineage>
</organism>
<feature type="domain" description="B12-binding" evidence="3">
    <location>
        <begin position="95"/>
        <end position="221"/>
    </location>
</feature>
<keyword evidence="1" id="KW-0479">Metal-binding</keyword>
<dbReference type="PROSITE" id="PS51332">
    <property type="entry name" value="B12_BINDING"/>
    <property type="match status" value="1"/>
</dbReference>
<dbReference type="Pfam" id="PF02310">
    <property type="entry name" value="B12-binding"/>
    <property type="match status" value="1"/>
</dbReference>
<keyword evidence="5" id="KW-1185">Reference proteome</keyword>
<dbReference type="InterPro" id="IPR036724">
    <property type="entry name" value="Cobalamin-bd_sf"/>
</dbReference>
<evidence type="ECO:0000313" key="4">
    <source>
        <dbReference type="EMBL" id="KWT82915.1"/>
    </source>
</evidence>
<dbReference type="RefSeq" id="WP_085052958.1">
    <property type="nucleotide sequence ID" value="NZ_LNQR01000082.1"/>
</dbReference>
<dbReference type="InterPro" id="IPR050554">
    <property type="entry name" value="Met_Synthase/Corrinoid"/>
</dbReference>
<keyword evidence="4" id="KW-0489">Methyltransferase</keyword>
<dbReference type="PANTHER" id="PTHR45833">
    <property type="entry name" value="METHIONINE SYNTHASE"/>
    <property type="match status" value="1"/>
</dbReference>
<dbReference type="Proteomes" id="UP000060487">
    <property type="component" value="Unassembled WGS sequence"/>
</dbReference>
<gene>
    <name evidence="4" type="ORF">ASN18_2355</name>
</gene>
<dbReference type="SUPFAM" id="SSF52242">
    <property type="entry name" value="Cobalamin (vitamin B12)-binding domain"/>
    <property type="match status" value="1"/>
</dbReference>
<dbReference type="Gene3D" id="3.40.50.280">
    <property type="entry name" value="Cobalamin-binding domain"/>
    <property type="match status" value="1"/>
</dbReference>
<dbReference type="InterPro" id="IPR036594">
    <property type="entry name" value="Meth_synthase_dom"/>
</dbReference>
<dbReference type="PANTHER" id="PTHR45833:SF1">
    <property type="entry name" value="METHIONINE SYNTHASE"/>
    <property type="match status" value="1"/>
</dbReference>
<evidence type="ECO:0000256" key="1">
    <source>
        <dbReference type="ARBA" id="ARBA00022723"/>
    </source>
</evidence>
<dbReference type="GO" id="GO:0032259">
    <property type="term" value="P:methylation"/>
    <property type="evidence" value="ECO:0007669"/>
    <property type="project" value="UniProtKB-KW"/>
</dbReference>
<comment type="caution">
    <text evidence="4">The sequence shown here is derived from an EMBL/GenBank/DDBJ whole genome shotgun (WGS) entry which is preliminary data.</text>
</comment>
<protein>
    <submittedName>
        <fullName evidence="4">Cobalamin-binding protein</fullName>
        <ecNumber evidence="4">2.1.1.13</ecNumber>
    </submittedName>
</protein>
<evidence type="ECO:0000259" key="3">
    <source>
        <dbReference type="PROSITE" id="PS51332"/>
    </source>
</evidence>
<keyword evidence="4" id="KW-0808">Transferase</keyword>
<reference evidence="4 5" key="1">
    <citation type="submission" date="2015-11" db="EMBL/GenBank/DDBJ databases">
        <authorList>
            <person name="Lin W."/>
        </authorList>
    </citation>
    <scope>NUCLEOTIDE SEQUENCE [LARGE SCALE GENOMIC DNA]</scope>
    <source>
        <strain evidence="4 5">HCH-1</strain>
    </source>
</reference>